<protein>
    <submittedName>
        <fullName evidence="2">Putative secreted protein</fullName>
    </submittedName>
</protein>
<sequence>MLVCVATVFGWAMSGPGGQSNASAETWTSLSGDKSIEAEMVGMWDNQIVLVLSNGRRINVPINSFEAGSRIQAGKIAERLEQERRALTEEIKRNAEIEAAPAPNPLPTPPTPPEYSPPSTDMGPDDAVDAIAQQIRNGHLVVLYDAMPPKFRSQLDQLAALTMQKLDPQGIADPLGQIHRIADLLVTRQNWILSHPRLLDPSGEPGDLSPIGETFTNLLLPIAETVRVGIPADEVALDRIREQGFGAWLHSRDAAVAPYLTRVMDSYTGPAASWTLLKQKDDEAVLEQSLPQSNERGHSRANPPSRKLALKRVDGYWLPAAVADGFEEWVKQKTEELQGVDDASMSVSEWLGGSYVSVPTPAAQPTRNGMGQFDDPSQYGRPDEYDDMSQYDDMSEFDEDLYMDDSYGGDMYGQSGGAKPRMIDAPTISAEAIGSVLQSVGGVVSMLIPLEEATDAASFHRAADQVAGSVQGLLSLVGGR</sequence>
<dbReference type="Proteomes" id="UP000011885">
    <property type="component" value="Unassembled WGS sequence"/>
</dbReference>
<evidence type="ECO:0000313" key="3">
    <source>
        <dbReference type="Proteomes" id="UP000011885"/>
    </source>
</evidence>
<dbReference type="AlphaFoldDB" id="M5U4U9"/>
<reference evidence="2 3" key="1">
    <citation type="journal article" date="2013" name="Mar. Genomics">
        <title>Expression of sulfatases in Rhodopirellula baltica and the diversity of sulfatases in the genus Rhodopirellula.</title>
        <authorList>
            <person name="Wegner C.E."/>
            <person name="Richter-Heitmann T."/>
            <person name="Klindworth A."/>
            <person name="Klockow C."/>
            <person name="Richter M."/>
            <person name="Achstetter T."/>
            <person name="Glockner F.O."/>
            <person name="Harder J."/>
        </authorList>
    </citation>
    <scope>NUCLEOTIDE SEQUENCE [LARGE SCALE GENOMIC DNA]</scope>
    <source>
        <strain evidence="2 3">SM41</strain>
    </source>
</reference>
<comment type="caution">
    <text evidence="2">The sequence shown here is derived from an EMBL/GenBank/DDBJ whole genome shotgun (WGS) entry which is preliminary data.</text>
</comment>
<dbReference type="PATRIC" id="fig|1263870.3.peg.6034"/>
<feature type="region of interest" description="Disordered" evidence="1">
    <location>
        <begin position="93"/>
        <end position="124"/>
    </location>
</feature>
<dbReference type="EMBL" id="ANOH01000400">
    <property type="protein sequence ID" value="EMI52881.1"/>
    <property type="molecule type" value="Genomic_DNA"/>
</dbReference>
<proteinExistence type="predicted"/>
<keyword evidence="3" id="KW-1185">Reference proteome</keyword>
<evidence type="ECO:0000256" key="1">
    <source>
        <dbReference type="SAM" id="MobiDB-lite"/>
    </source>
</evidence>
<gene>
    <name evidence="2" type="ORF">RSSM_05695</name>
</gene>
<dbReference type="Gene3D" id="2.30.30.700">
    <property type="entry name" value="SLA1 homology domain 1"/>
    <property type="match status" value="1"/>
</dbReference>
<name>M5U4U9_9BACT</name>
<organism evidence="2 3">
    <name type="scientific">Rhodopirellula sallentina SM41</name>
    <dbReference type="NCBI Taxonomy" id="1263870"/>
    <lineage>
        <taxon>Bacteria</taxon>
        <taxon>Pseudomonadati</taxon>
        <taxon>Planctomycetota</taxon>
        <taxon>Planctomycetia</taxon>
        <taxon>Pirellulales</taxon>
        <taxon>Pirellulaceae</taxon>
        <taxon>Rhodopirellula</taxon>
    </lineage>
</organism>
<accession>M5U4U9</accession>
<evidence type="ECO:0000313" key="2">
    <source>
        <dbReference type="EMBL" id="EMI52881.1"/>
    </source>
</evidence>
<feature type="compositionally biased region" description="Pro residues" evidence="1">
    <location>
        <begin position="102"/>
        <end position="116"/>
    </location>
</feature>